<reference evidence="1" key="2">
    <citation type="journal article" date="2015" name="Fish Shellfish Immunol.">
        <title>Early steps in the European eel (Anguilla anguilla)-Vibrio vulnificus interaction in the gills: Role of the RtxA13 toxin.</title>
        <authorList>
            <person name="Callol A."/>
            <person name="Pajuelo D."/>
            <person name="Ebbesson L."/>
            <person name="Teles M."/>
            <person name="MacKenzie S."/>
            <person name="Amaro C."/>
        </authorList>
    </citation>
    <scope>NUCLEOTIDE SEQUENCE</scope>
</reference>
<evidence type="ECO:0000313" key="1">
    <source>
        <dbReference type="EMBL" id="JAH27896.1"/>
    </source>
</evidence>
<reference evidence="1" key="1">
    <citation type="submission" date="2014-11" db="EMBL/GenBank/DDBJ databases">
        <authorList>
            <person name="Amaro Gonzalez C."/>
        </authorList>
    </citation>
    <scope>NUCLEOTIDE SEQUENCE</scope>
</reference>
<protein>
    <submittedName>
        <fullName evidence="1">Uncharacterized protein</fullName>
    </submittedName>
</protein>
<accession>A0A0E9RFI5</accession>
<sequence length="51" mass="6078">MRSIAEIHPAALFFYLFIFFILAYSGPVGQHLRTTPWWFYTFNISVFCWNG</sequence>
<dbReference type="AlphaFoldDB" id="A0A0E9RFI5"/>
<dbReference type="EMBL" id="GBXM01080681">
    <property type="protein sequence ID" value="JAH27896.1"/>
    <property type="molecule type" value="Transcribed_RNA"/>
</dbReference>
<organism evidence="1">
    <name type="scientific">Anguilla anguilla</name>
    <name type="common">European freshwater eel</name>
    <name type="synonym">Muraena anguilla</name>
    <dbReference type="NCBI Taxonomy" id="7936"/>
    <lineage>
        <taxon>Eukaryota</taxon>
        <taxon>Metazoa</taxon>
        <taxon>Chordata</taxon>
        <taxon>Craniata</taxon>
        <taxon>Vertebrata</taxon>
        <taxon>Euteleostomi</taxon>
        <taxon>Actinopterygii</taxon>
        <taxon>Neopterygii</taxon>
        <taxon>Teleostei</taxon>
        <taxon>Anguilliformes</taxon>
        <taxon>Anguillidae</taxon>
        <taxon>Anguilla</taxon>
    </lineage>
</organism>
<proteinExistence type="predicted"/>
<name>A0A0E9RFI5_ANGAN</name>